<dbReference type="CDD" id="cd00303">
    <property type="entry name" value="retropepsin_like"/>
    <property type="match status" value="1"/>
</dbReference>
<dbReference type="AlphaFoldDB" id="A0A9Q3BJA6"/>
<gene>
    <name evidence="1" type="ORF">O181_006039</name>
</gene>
<organism evidence="1 2">
    <name type="scientific">Austropuccinia psidii MF-1</name>
    <dbReference type="NCBI Taxonomy" id="1389203"/>
    <lineage>
        <taxon>Eukaryota</taxon>
        <taxon>Fungi</taxon>
        <taxon>Dikarya</taxon>
        <taxon>Basidiomycota</taxon>
        <taxon>Pucciniomycotina</taxon>
        <taxon>Pucciniomycetes</taxon>
        <taxon>Pucciniales</taxon>
        <taxon>Sphaerophragmiaceae</taxon>
        <taxon>Austropuccinia</taxon>
    </lineage>
</organism>
<comment type="caution">
    <text evidence="1">The sequence shown here is derived from an EMBL/GenBank/DDBJ whole genome shotgun (WGS) entry which is preliminary data.</text>
</comment>
<evidence type="ECO:0000313" key="2">
    <source>
        <dbReference type="Proteomes" id="UP000765509"/>
    </source>
</evidence>
<reference evidence="1" key="1">
    <citation type="submission" date="2021-03" db="EMBL/GenBank/DDBJ databases">
        <title>Draft genome sequence of rust myrtle Austropuccinia psidii MF-1, a brazilian biotype.</title>
        <authorList>
            <person name="Quecine M.C."/>
            <person name="Pachon D.M.R."/>
            <person name="Bonatelli M.L."/>
            <person name="Correr F.H."/>
            <person name="Franceschini L.M."/>
            <person name="Leite T.F."/>
            <person name="Margarido G.R.A."/>
            <person name="Almeida C.A."/>
            <person name="Ferrarezi J.A."/>
            <person name="Labate C.A."/>
        </authorList>
    </citation>
    <scope>NUCLEOTIDE SEQUENCE</scope>
    <source>
        <strain evidence="1">MF-1</strain>
    </source>
</reference>
<evidence type="ECO:0000313" key="1">
    <source>
        <dbReference type="EMBL" id="MBW0466324.1"/>
    </source>
</evidence>
<proteinExistence type="predicted"/>
<dbReference type="Pfam" id="PF08284">
    <property type="entry name" value="RVP_2"/>
    <property type="match status" value="1"/>
</dbReference>
<dbReference type="Proteomes" id="UP000765509">
    <property type="component" value="Unassembled WGS sequence"/>
</dbReference>
<dbReference type="Gene3D" id="2.40.70.10">
    <property type="entry name" value="Acid Proteases"/>
    <property type="match status" value="1"/>
</dbReference>
<accession>A0A9Q3BJA6</accession>
<protein>
    <submittedName>
        <fullName evidence="1">Uncharacterized protein</fullName>
    </submittedName>
</protein>
<keyword evidence="2" id="KW-1185">Reference proteome</keyword>
<dbReference type="OrthoDB" id="128646at2759"/>
<dbReference type="EMBL" id="AVOT02001266">
    <property type="protein sequence ID" value="MBW0466324.1"/>
    <property type="molecule type" value="Genomic_DNA"/>
</dbReference>
<name>A0A9Q3BJA6_9BASI</name>
<sequence length="138" mass="16030">MFHSILIDSGAINSFIAKQFVHKYSLTWKELPEKNPLIVLDSSESPSLWVTHHTKYMVELPSFKSFEWDFLVINTPKGEDLILDFDFLNHFNTSIDWRQVLITFNADHKDYYNPSKSFSNDVPPSKECAALVSDFRTP</sequence>
<dbReference type="InterPro" id="IPR021109">
    <property type="entry name" value="Peptidase_aspartic_dom_sf"/>
</dbReference>